<keyword evidence="4" id="KW-1185">Reference proteome</keyword>
<sequence length="515" mass="55865">MSSAASASSPPAPRVPARNLKIKVQQKLCVLPAPASPAPAITLTGQDLSMAKIYMHMHYIFSPSSSPYGLSELANDIENALSLTLDEFPYIAGSIDRVDDKWILQDSRKGVELQIAQAEEEAGGLSPQEIGGSWDQDVGTRAPFVGEDEALVAIRVTRYACGTVSITTSVHHWLMDFASYFDFLSTFASRLTSPAAAATLQEQKPKRNFERDVFSLLSSPGGEEADSAPAATTTTEEDDAEVRSWFRASAAPPCFKRPVNHTYVVPVLFTASKLGELKAHLVQAASASGTTTPTFSTMDALHALLWSSITRSRDLAAPASTKLLVTMDGRRRVANGELAAEYFGNVHPGFAFRLDVASQDLSSAESLAATAQKLRSEYLANIGPQTMERIIRYQQRNLDRVSTNIDAMFANDVVISNLSGYEYGRVSFGRLGRPRAVTMLGSRGVEYGPFKIDAADGTVTVLAVPEQQQKAPDGEEREGSGAKRSDVIAYIGLRQEEMARLLADKEIAKWGEVLY</sequence>
<accession>A0A5C3EV01</accession>
<dbReference type="AlphaFoldDB" id="A0A5C3EV01"/>
<dbReference type="InterPro" id="IPR023213">
    <property type="entry name" value="CAT-like_dom_sf"/>
</dbReference>
<dbReference type="Pfam" id="PF02458">
    <property type="entry name" value="Transferase"/>
    <property type="match status" value="1"/>
</dbReference>
<protein>
    <recommendedName>
        <fullName evidence="5">Transferase</fullName>
    </recommendedName>
</protein>
<name>A0A5C3EV01_9BASI</name>
<proteinExistence type="predicted"/>
<dbReference type="GO" id="GO:0016747">
    <property type="term" value="F:acyltransferase activity, transferring groups other than amino-acyl groups"/>
    <property type="evidence" value="ECO:0007669"/>
    <property type="project" value="TreeGrafter"/>
</dbReference>
<dbReference type="OrthoDB" id="1862401at2759"/>
<dbReference type="EMBL" id="OOIP01000001">
    <property type="protein sequence ID" value="SPO35297.1"/>
    <property type="molecule type" value="Genomic_DNA"/>
</dbReference>
<evidence type="ECO:0000313" key="3">
    <source>
        <dbReference type="EMBL" id="SPO35297.1"/>
    </source>
</evidence>
<evidence type="ECO:0000256" key="2">
    <source>
        <dbReference type="SAM" id="MobiDB-lite"/>
    </source>
</evidence>
<evidence type="ECO:0008006" key="5">
    <source>
        <dbReference type="Google" id="ProtNLM"/>
    </source>
</evidence>
<dbReference type="Gene3D" id="3.30.559.10">
    <property type="entry name" value="Chloramphenicol acetyltransferase-like domain"/>
    <property type="match status" value="2"/>
</dbReference>
<dbReference type="Proteomes" id="UP000323386">
    <property type="component" value="Unassembled WGS sequence"/>
</dbReference>
<dbReference type="InterPro" id="IPR050317">
    <property type="entry name" value="Plant_Fungal_Acyltransferase"/>
</dbReference>
<keyword evidence="1" id="KW-0808">Transferase</keyword>
<reference evidence="3 4" key="1">
    <citation type="submission" date="2018-03" db="EMBL/GenBank/DDBJ databases">
        <authorList>
            <person name="Guldener U."/>
        </authorList>
    </citation>
    <scope>NUCLEOTIDE SEQUENCE [LARGE SCALE GENOMIC DNA]</scope>
    <source>
        <strain evidence="3 4">DAOM196992</strain>
    </source>
</reference>
<gene>
    <name evidence="3" type="ORF">PSFLO_00768</name>
</gene>
<organism evidence="3 4">
    <name type="scientific">Pseudozyma flocculosa</name>
    <dbReference type="NCBI Taxonomy" id="84751"/>
    <lineage>
        <taxon>Eukaryota</taxon>
        <taxon>Fungi</taxon>
        <taxon>Dikarya</taxon>
        <taxon>Basidiomycota</taxon>
        <taxon>Ustilaginomycotina</taxon>
        <taxon>Ustilaginomycetes</taxon>
        <taxon>Ustilaginales</taxon>
        <taxon>Ustilaginaceae</taxon>
        <taxon>Pseudozyma</taxon>
    </lineage>
</organism>
<feature type="region of interest" description="Disordered" evidence="2">
    <location>
        <begin position="218"/>
        <end position="238"/>
    </location>
</feature>
<dbReference type="PANTHER" id="PTHR31642">
    <property type="entry name" value="TRICHOTHECENE 3-O-ACETYLTRANSFERASE"/>
    <property type="match status" value="1"/>
</dbReference>
<evidence type="ECO:0000256" key="1">
    <source>
        <dbReference type="ARBA" id="ARBA00022679"/>
    </source>
</evidence>
<evidence type="ECO:0000313" key="4">
    <source>
        <dbReference type="Proteomes" id="UP000323386"/>
    </source>
</evidence>
<dbReference type="PANTHER" id="PTHR31642:SF310">
    <property type="entry name" value="FATTY ALCOHOL:CAFFEOYL-COA ACYLTRANSFERASE"/>
    <property type="match status" value="1"/>
</dbReference>